<dbReference type="Gene3D" id="2.10.25.10">
    <property type="entry name" value="Laminin"/>
    <property type="match status" value="3"/>
</dbReference>
<protein>
    <recommendedName>
        <fullName evidence="7">EGF-like domain-containing protein</fullName>
    </recommendedName>
</protein>
<dbReference type="SUPFAM" id="SSF57196">
    <property type="entry name" value="EGF/Laminin"/>
    <property type="match status" value="3"/>
</dbReference>
<dbReference type="OrthoDB" id="4405280at2759"/>
<keyword evidence="4" id="KW-1015">Disulfide bond</keyword>
<keyword evidence="9" id="KW-1185">Reference proteome</keyword>
<gene>
    <name evidence="8" type="ORF">C7M84_020731</name>
</gene>
<dbReference type="PANTHER" id="PTHR22963:SF39">
    <property type="entry name" value="DUMPY"/>
    <property type="match status" value="1"/>
</dbReference>
<accession>A0A423SB92</accession>
<feature type="domain" description="EGF-like" evidence="7">
    <location>
        <begin position="521"/>
        <end position="561"/>
    </location>
</feature>
<dbReference type="Pfam" id="PF07645">
    <property type="entry name" value="EGF_CA"/>
    <property type="match status" value="3"/>
</dbReference>
<dbReference type="InterPro" id="IPR001881">
    <property type="entry name" value="EGF-like_Ca-bd_dom"/>
</dbReference>
<reference evidence="8 9" key="2">
    <citation type="submission" date="2019-01" db="EMBL/GenBank/DDBJ databases">
        <title>The decoding of complex shrimp genome reveals the adaptation for benthos swimmer, frequently molting mechanism and breeding impact on genome.</title>
        <authorList>
            <person name="Sun Y."/>
            <person name="Gao Y."/>
            <person name="Yu Y."/>
        </authorList>
    </citation>
    <scope>NUCLEOTIDE SEQUENCE [LARGE SCALE GENOMIC DNA]</scope>
    <source>
        <tissue evidence="8">Muscle</tissue>
    </source>
</reference>
<evidence type="ECO:0000256" key="5">
    <source>
        <dbReference type="PROSITE-ProRule" id="PRU00076"/>
    </source>
</evidence>
<dbReference type="EMBL" id="QCYY01004141">
    <property type="protein sequence ID" value="ROT61479.1"/>
    <property type="molecule type" value="Genomic_DNA"/>
</dbReference>
<keyword evidence="3" id="KW-0677">Repeat</keyword>
<evidence type="ECO:0000256" key="1">
    <source>
        <dbReference type="ARBA" id="ARBA00022536"/>
    </source>
</evidence>
<dbReference type="InterPro" id="IPR000152">
    <property type="entry name" value="EGF-type_Asp/Asn_hydroxyl_site"/>
</dbReference>
<evidence type="ECO:0000259" key="7">
    <source>
        <dbReference type="PROSITE" id="PS50026"/>
    </source>
</evidence>
<evidence type="ECO:0000256" key="2">
    <source>
        <dbReference type="ARBA" id="ARBA00022729"/>
    </source>
</evidence>
<dbReference type="PROSITE" id="PS01186">
    <property type="entry name" value="EGF_2"/>
    <property type="match status" value="1"/>
</dbReference>
<dbReference type="InterPro" id="IPR018097">
    <property type="entry name" value="EGF_Ca-bd_CS"/>
</dbReference>
<dbReference type="PANTHER" id="PTHR22963">
    <property type="entry name" value="ENDOGLIN-RELATED"/>
    <property type="match status" value="1"/>
</dbReference>
<feature type="compositionally biased region" description="Basic and acidic residues" evidence="6">
    <location>
        <begin position="611"/>
        <end position="620"/>
    </location>
</feature>
<dbReference type="InterPro" id="IPR000742">
    <property type="entry name" value="EGF"/>
</dbReference>
<dbReference type="STRING" id="6689.A0A423SB92"/>
<keyword evidence="2" id="KW-0732">Signal</keyword>
<dbReference type="InterPro" id="IPR049883">
    <property type="entry name" value="NOTCH1_EGF-like"/>
</dbReference>
<dbReference type="AlphaFoldDB" id="A0A423SB92"/>
<evidence type="ECO:0000313" key="8">
    <source>
        <dbReference type="EMBL" id="ROT61479.1"/>
    </source>
</evidence>
<evidence type="ECO:0000256" key="3">
    <source>
        <dbReference type="ARBA" id="ARBA00022737"/>
    </source>
</evidence>
<evidence type="ECO:0000256" key="6">
    <source>
        <dbReference type="SAM" id="MobiDB-lite"/>
    </source>
</evidence>
<dbReference type="Proteomes" id="UP000283509">
    <property type="component" value="Unassembled WGS sequence"/>
</dbReference>
<sequence>MRGRLPRQQRLSVNEVCLSKKCMCAKGYLPGPSGCVDVDECQDRPCHPSASCVNVPGSYKCTCPASTVGDPYQAPGCTTPNECTDDAQCNGDQACEKNGDGILKCVAPCASAVCGSNARCKVVNRKPVCECEAGHFGDPNDLSVGCVKGDCIVNDDCASNKLCDLLSYKCINPCDSVNCGFGRCQAVDHAAVCYCERGFQTDSSGGCVDVDECRDTPCHRTGLCRNTLGSYSCVCPEGQVGDPVMTGCRNPGDCLDDSECPNAAACFQTKCRNPCEIPGACGVGAQCQTVNHKALRRLECLGHNECPADKSCVNNKCVNPCSIPGVCGKNSECVARAHLHQCFCKPGFTGDATLGCTDITYCQVETDCPAGEQCNGGVCLPRCTSNRECLSDQVQQRLPDLQVCQNNLCVPEVKCRQNADCSTDEQCRTNLVGQAECREVCDGLTLCGRNAECKAINHQAVCQCPQGYFGDATDERQGSRRSSASGTSSARRTSAATTTCARAVCFCRDGFQGDPLRGCQPIDFCRSSPCGAGAKCQNVPGSYKCLCPRRTVGDAYSDGCKPPVICLVNSDCPTPPSAAKRTTCQVQGRVRARGVRPQRRVRRRQPPRRVHLQDQLRGDPNDRVTGCRPYQPICSRNTDCPPQTICDGGRCRPPCQSDQECGLTEACVRGQCSDLCDEDDACGLNSACTMINHRRQCSCPPGFTGNAETECYARAHHCQRNNDCPAGFLCKAGMCARACAGDNECALNEKCVSGSCMRE</sequence>
<keyword evidence="1 5" id="KW-0245">EGF-like domain</keyword>
<dbReference type="PROSITE" id="PS01187">
    <property type="entry name" value="EGF_CA"/>
    <property type="match status" value="2"/>
</dbReference>
<name>A0A423SB92_PENVA</name>
<dbReference type="FunFam" id="2.10.25.10:FF:000038">
    <property type="entry name" value="Fibrillin 2"/>
    <property type="match status" value="2"/>
</dbReference>
<dbReference type="SMART" id="SM00179">
    <property type="entry name" value="EGF_CA"/>
    <property type="match status" value="4"/>
</dbReference>
<dbReference type="CDD" id="cd00054">
    <property type="entry name" value="EGF_CA"/>
    <property type="match status" value="2"/>
</dbReference>
<dbReference type="PROSITE" id="PS00010">
    <property type="entry name" value="ASX_HYDROXYL"/>
    <property type="match status" value="3"/>
</dbReference>
<comment type="caution">
    <text evidence="8">The sequence shown here is derived from an EMBL/GenBank/DDBJ whole genome shotgun (WGS) entry which is preliminary data.</text>
</comment>
<dbReference type="GO" id="GO:0005509">
    <property type="term" value="F:calcium ion binding"/>
    <property type="evidence" value="ECO:0007669"/>
    <property type="project" value="InterPro"/>
</dbReference>
<feature type="domain" description="EGF-like" evidence="7">
    <location>
        <begin position="37"/>
        <end position="78"/>
    </location>
</feature>
<proteinExistence type="predicted"/>
<comment type="caution">
    <text evidence="5">Lacks conserved residue(s) required for the propagation of feature annotation.</text>
</comment>
<dbReference type="PROSITE" id="PS50026">
    <property type="entry name" value="EGF_3"/>
    <property type="match status" value="3"/>
</dbReference>
<evidence type="ECO:0000313" key="9">
    <source>
        <dbReference type="Proteomes" id="UP000283509"/>
    </source>
</evidence>
<reference evidence="8 9" key="1">
    <citation type="submission" date="2018-04" db="EMBL/GenBank/DDBJ databases">
        <authorList>
            <person name="Zhang X."/>
            <person name="Yuan J."/>
            <person name="Li F."/>
            <person name="Xiang J."/>
        </authorList>
    </citation>
    <scope>NUCLEOTIDE SEQUENCE [LARGE SCALE GENOMIC DNA]</scope>
    <source>
        <tissue evidence="8">Muscle</tissue>
    </source>
</reference>
<dbReference type="SMART" id="SM00181">
    <property type="entry name" value="EGF"/>
    <property type="match status" value="8"/>
</dbReference>
<feature type="domain" description="EGF-like" evidence="7">
    <location>
        <begin position="209"/>
        <end position="249"/>
    </location>
</feature>
<evidence type="ECO:0000256" key="4">
    <source>
        <dbReference type="ARBA" id="ARBA00023157"/>
    </source>
</evidence>
<feature type="region of interest" description="Disordered" evidence="6">
    <location>
        <begin position="594"/>
        <end position="620"/>
    </location>
</feature>
<organism evidence="8 9">
    <name type="scientific">Penaeus vannamei</name>
    <name type="common">Whiteleg shrimp</name>
    <name type="synonym">Litopenaeus vannamei</name>
    <dbReference type="NCBI Taxonomy" id="6689"/>
    <lineage>
        <taxon>Eukaryota</taxon>
        <taxon>Metazoa</taxon>
        <taxon>Ecdysozoa</taxon>
        <taxon>Arthropoda</taxon>
        <taxon>Crustacea</taxon>
        <taxon>Multicrustacea</taxon>
        <taxon>Malacostraca</taxon>
        <taxon>Eumalacostraca</taxon>
        <taxon>Eucarida</taxon>
        <taxon>Decapoda</taxon>
        <taxon>Dendrobranchiata</taxon>
        <taxon>Penaeoidea</taxon>
        <taxon>Penaeidae</taxon>
        <taxon>Penaeus</taxon>
    </lineage>
</organism>
<feature type="compositionally biased region" description="Basic residues" evidence="6">
    <location>
        <begin position="594"/>
        <end position="610"/>
    </location>
</feature>